<dbReference type="PANTHER" id="PTHR14187">
    <property type="entry name" value="ALPHA KINASE/ELONGATION FACTOR 2 KINASE"/>
    <property type="match status" value="1"/>
</dbReference>
<dbReference type="EMBL" id="JAACJK010000219">
    <property type="protein sequence ID" value="KAF5317345.1"/>
    <property type="molecule type" value="Genomic_DNA"/>
</dbReference>
<dbReference type="AlphaFoldDB" id="A0A8H5B5X3"/>
<gene>
    <name evidence="1" type="ORF">D9611_003553</name>
</gene>
<organism evidence="1 2">
    <name type="scientific">Ephemerocybe angulata</name>
    <dbReference type="NCBI Taxonomy" id="980116"/>
    <lineage>
        <taxon>Eukaryota</taxon>
        <taxon>Fungi</taxon>
        <taxon>Dikarya</taxon>
        <taxon>Basidiomycota</taxon>
        <taxon>Agaricomycotina</taxon>
        <taxon>Agaricomycetes</taxon>
        <taxon>Agaricomycetidae</taxon>
        <taxon>Agaricales</taxon>
        <taxon>Agaricineae</taxon>
        <taxon>Psathyrellaceae</taxon>
        <taxon>Ephemerocybe</taxon>
    </lineage>
</organism>
<dbReference type="OrthoDB" id="2963168at2759"/>
<dbReference type="Gene3D" id="3.30.420.40">
    <property type="match status" value="1"/>
</dbReference>
<dbReference type="CDD" id="cd10170">
    <property type="entry name" value="ASKHA_NBD_HSP70"/>
    <property type="match status" value="1"/>
</dbReference>
<dbReference type="PANTHER" id="PTHR14187:SF5">
    <property type="entry name" value="HEAT SHOCK 70 KDA PROTEIN 12A"/>
    <property type="match status" value="1"/>
</dbReference>
<reference evidence="1 2" key="1">
    <citation type="journal article" date="2020" name="ISME J.">
        <title>Uncovering the hidden diversity of litter-decomposition mechanisms in mushroom-forming fungi.</title>
        <authorList>
            <person name="Floudas D."/>
            <person name="Bentzer J."/>
            <person name="Ahren D."/>
            <person name="Johansson T."/>
            <person name="Persson P."/>
            <person name="Tunlid A."/>
        </authorList>
    </citation>
    <scope>NUCLEOTIDE SEQUENCE [LARGE SCALE GENOMIC DNA]</scope>
    <source>
        <strain evidence="1 2">CBS 175.51</strain>
    </source>
</reference>
<evidence type="ECO:0000313" key="2">
    <source>
        <dbReference type="Proteomes" id="UP000541558"/>
    </source>
</evidence>
<dbReference type="SUPFAM" id="SSF53067">
    <property type="entry name" value="Actin-like ATPase domain"/>
    <property type="match status" value="2"/>
</dbReference>
<dbReference type="InterPro" id="IPR043129">
    <property type="entry name" value="ATPase_NBD"/>
</dbReference>
<accession>A0A8H5B5X3</accession>
<proteinExistence type="predicted"/>
<name>A0A8H5B5X3_9AGAR</name>
<dbReference type="Proteomes" id="UP000541558">
    <property type="component" value="Unassembled WGS sequence"/>
</dbReference>
<evidence type="ECO:0008006" key="3">
    <source>
        <dbReference type="Google" id="ProtNLM"/>
    </source>
</evidence>
<keyword evidence="2" id="KW-1185">Reference proteome</keyword>
<protein>
    <recommendedName>
        <fullName evidence="3">Heat shock 70 kDa protein 12A</fullName>
    </recommendedName>
</protein>
<sequence length="603" mass="67174">MSKKARSVYGGPRRKLVIAFDVGTTYSGASYSILTPGQVPEIRGVTRFPAQEHVGGDCKIPSIMYYDRDGVVKAAGAEAMKEDIVAQKEDEEWVPTPWFKLHLRPKNGVSTPNDVASKIPPLPPNKTPVQVFSDFLRYLYNCTRTYIEETHGFSGDDSDWWQDLERQGLIDFVLSHPNGWEGAQQEMMRRAALLGGLVRSEEEADSKVSFVTEGEASLHFCLYSGLSADVMKDGSGVLIVDAGGGTVDLSAYARAKSEDWFEEIATPQCHFQGSIFVTFNARAFLEAHLRTSKFIDDVPHISECFDKTTKLRFRSKSDPQYIRFGGVRDKDLEFGIRSGQLRMEGSQVASFFDPSISCIIDSVKSQVSASQKPIKSIFLVGGFAASDYLFSELKDNLGPLGLNVLRPDTHVNKAVADGAISFYLDHRVGSRMSRFTFGVNCHVPYNPSDEDHRVRSITSWLSPSGARRLPGYFSVILPKNTQVSETKEFKRSYFEESDYLANFSSVSVELDCYRGKVENPKWADVDSENYSNMCTVNVDLSQMGKALGPFKGSGGRVYYKADFDIVLLFGLTELKAQLVWKEKGKERRSAAKIVYEPLGLGLK</sequence>
<comment type="caution">
    <text evidence="1">The sequence shown here is derived from an EMBL/GenBank/DDBJ whole genome shotgun (WGS) entry which is preliminary data.</text>
</comment>
<evidence type="ECO:0000313" key="1">
    <source>
        <dbReference type="EMBL" id="KAF5317345.1"/>
    </source>
</evidence>